<evidence type="ECO:0000256" key="5">
    <source>
        <dbReference type="ARBA" id="ARBA00023242"/>
    </source>
</evidence>
<dbReference type="PANTHER" id="PTHR46481:SF10">
    <property type="entry name" value="ZINC FINGER BED DOMAIN-CONTAINING PROTEIN 39"/>
    <property type="match status" value="1"/>
</dbReference>
<organism evidence="7 8">
    <name type="scientific">Rhamnusium bicolor</name>
    <dbReference type="NCBI Taxonomy" id="1586634"/>
    <lineage>
        <taxon>Eukaryota</taxon>
        <taxon>Metazoa</taxon>
        <taxon>Ecdysozoa</taxon>
        <taxon>Arthropoda</taxon>
        <taxon>Hexapoda</taxon>
        <taxon>Insecta</taxon>
        <taxon>Pterygota</taxon>
        <taxon>Neoptera</taxon>
        <taxon>Endopterygota</taxon>
        <taxon>Coleoptera</taxon>
        <taxon>Polyphaga</taxon>
        <taxon>Cucujiformia</taxon>
        <taxon>Chrysomeloidea</taxon>
        <taxon>Cerambycidae</taxon>
        <taxon>Lepturinae</taxon>
        <taxon>Rhagiini</taxon>
        <taxon>Rhamnusium</taxon>
    </lineage>
</organism>
<proteinExistence type="predicted"/>
<evidence type="ECO:0008006" key="9">
    <source>
        <dbReference type="Google" id="ProtNLM"/>
    </source>
</evidence>
<reference evidence="7" key="1">
    <citation type="journal article" date="2023" name="Insect Mol. Biol.">
        <title>Genome sequencing provides insights into the evolution of gene families encoding plant cell wall-degrading enzymes in longhorned beetles.</title>
        <authorList>
            <person name="Shin N.R."/>
            <person name="Okamura Y."/>
            <person name="Kirsch R."/>
            <person name="Pauchet Y."/>
        </authorList>
    </citation>
    <scope>NUCLEOTIDE SEQUENCE</scope>
    <source>
        <strain evidence="7">RBIC_L_NR</strain>
    </source>
</reference>
<keyword evidence="2" id="KW-0479">Metal-binding</keyword>
<dbReference type="AlphaFoldDB" id="A0AAV8ZCK8"/>
<feature type="compositionally biased region" description="Polar residues" evidence="6">
    <location>
        <begin position="120"/>
        <end position="131"/>
    </location>
</feature>
<protein>
    <recommendedName>
        <fullName evidence="9">Transposase</fullName>
    </recommendedName>
</protein>
<dbReference type="GO" id="GO:0008270">
    <property type="term" value="F:zinc ion binding"/>
    <property type="evidence" value="ECO:0007669"/>
    <property type="project" value="UniProtKB-KW"/>
</dbReference>
<evidence type="ECO:0000313" key="7">
    <source>
        <dbReference type="EMBL" id="KAJ8961313.1"/>
    </source>
</evidence>
<keyword evidence="4" id="KW-0862">Zinc</keyword>
<dbReference type="Proteomes" id="UP001162156">
    <property type="component" value="Unassembled WGS sequence"/>
</dbReference>
<keyword evidence="3" id="KW-0863">Zinc-finger</keyword>
<feature type="region of interest" description="Disordered" evidence="6">
    <location>
        <begin position="445"/>
        <end position="474"/>
    </location>
</feature>
<name>A0AAV8ZCK8_9CUCU</name>
<accession>A0AAV8ZCK8</accession>
<dbReference type="InterPro" id="IPR012337">
    <property type="entry name" value="RNaseH-like_sf"/>
</dbReference>
<evidence type="ECO:0000256" key="3">
    <source>
        <dbReference type="ARBA" id="ARBA00022771"/>
    </source>
</evidence>
<evidence type="ECO:0000256" key="4">
    <source>
        <dbReference type="ARBA" id="ARBA00022833"/>
    </source>
</evidence>
<dbReference type="PANTHER" id="PTHR46481">
    <property type="entry name" value="ZINC FINGER BED DOMAIN-CONTAINING PROTEIN 4"/>
    <property type="match status" value="1"/>
</dbReference>
<dbReference type="EMBL" id="JANEYF010001620">
    <property type="protein sequence ID" value="KAJ8961313.1"/>
    <property type="molecule type" value="Genomic_DNA"/>
</dbReference>
<dbReference type="InterPro" id="IPR052035">
    <property type="entry name" value="ZnF_BED_domain_contain"/>
</dbReference>
<evidence type="ECO:0000256" key="2">
    <source>
        <dbReference type="ARBA" id="ARBA00022723"/>
    </source>
</evidence>
<dbReference type="GO" id="GO:0005634">
    <property type="term" value="C:nucleus"/>
    <property type="evidence" value="ECO:0007669"/>
    <property type="project" value="UniProtKB-SubCell"/>
</dbReference>
<feature type="region of interest" description="Disordered" evidence="6">
    <location>
        <begin position="65"/>
        <end position="154"/>
    </location>
</feature>
<keyword evidence="8" id="KW-1185">Reference proteome</keyword>
<sequence>DSDEVPLAALRLHNKVVDCKQSNNNIQYDIPVLMENEFYAVYYDQQLRLMSSKIKFLHNNASNHMQHRNYNLEPTKTSPKKDKDPEILTGSASKERDGGACGDGDTGNKVLTIDTDETSTRSNTPMSSQSHILEASTSTTSKLSSLSQRPRHSQPLISETFNAIKSYSGGEKSEQVTNAIIYMIAKDNIPLKSTDKEGFKFLMKTIAPLYKMPGRNSVTQLIDTKYEALSLLIKNRLRRVEDITLTTDLWTETLNTIGFLGVTAHFYFDSKLNSVTIGVYELSENHTGDYLGNCLRNICEEWNIPLQKITAVVRQWEQYSADKLKKAQEKDILKLVQSVPTRWNSVYYTLGQFLKLSAYIASILLENSKGPSMTDGMEIETTREVLQTLKPIEQVSKEICGEQYLTVLQVVILPVVSPLLYEWLTFGIVAPELSLDIEWDKNQGSESGVPRGTLQDRLHSRVPEGPRKMGPDSVLSKEEEITIANWCINLAKYDKRPNPFVNNRPGKKWYTSFLKRNPALSHRTPESISKGRTCGGASNILNDPERILNEDETNFILCPKTGRVLAPRGFKNIYKMAQAKEKEAITVLLFSASGKILPPCGVFPYIRPPKDVVNSMPESWFLGKSDTGWMKTDIFYDYITKGLDKWLDDQNIKRPVLVFVDGHKSFNYGLMQILL</sequence>
<evidence type="ECO:0000256" key="6">
    <source>
        <dbReference type="SAM" id="MobiDB-lite"/>
    </source>
</evidence>
<comment type="subcellular location">
    <subcellularLocation>
        <location evidence="1">Nucleus</location>
    </subcellularLocation>
</comment>
<comment type="caution">
    <text evidence="7">The sequence shown here is derived from an EMBL/GenBank/DDBJ whole genome shotgun (WGS) entry which is preliminary data.</text>
</comment>
<evidence type="ECO:0000313" key="8">
    <source>
        <dbReference type="Proteomes" id="UP001162156"/>
    </source>
</evidence>
<feature type="compositionally biased region" description="Low complexity" evidence="6">
    <location>
        <begin position="136"/>
        <end position="147"/>
    </location>
</feature>
<feature type="non-terminal residue" evidence="7">
    <location>
        <position position="1"/>
    </location>
</feature>
<keyword evidence="5" id="KW-0539">Nucleus</keyword>
<feature type="compositionally biased region" description="Basic and acidic residues" evidence="6">
    <location>
        <begin position="454"/>
        <end position="474"/>
    </location>
</feature>
<evidence type="ECO:0000256" key="1">
    <source>
        <dbReference type="ARBA" id="ARBA00004123"/>
    </source>
</evidence>
<gene>
    <name evidence="7" type="ORF">NQ314_005962</name>
</gene>
<dbReference type="SUPFAM" id="SSF53098">
    <property type="entry name" value="Ribonuclease H-like"/>
    <property type="match status" value="1"/>
</dbReference>